<dbReference type="SUPFAM" id="SSF51735">
    <property type="entry name" value="NAD(P)-binding Rossmann-fold domains"/>
    <property type="match status" value="1"/>
</dbReference>
<dbReference type="PIRSF" id="PIRSF000110">
    <property type="entry name" value="G6PD"/>
    <property type="match status" value="1"/>
</dbReference>
<dbReference type="InterPro" id="IPR022674">
    <property type="entry name" value="G6P_DH_NAD-bd"/>
</dbReference>
<evidence type="ECO:0000256" key="1">
    <source>
        <dbReference type="ARBA" id="ARBA00004937"/>
    </source>
</evidence>
<feature type="domain" description="Glucose-6-phosphate dehydrogenase C-terminal" evidence="7">
    <location>
        <begin position="182"/>
        <end position="457"/>
    </location>
</feature>
<dbReference type="GO" id="GO:0004345">
    <property type="term" value="F:glucose-6-phosphate dehydrogenase activity"/>
    <property type="evidence" value="ECO:0007669"/>
    <property type="project" value="UniProtKB-EC"/>
</dbReference>
<dbReference type="SUPFAM" id="SSF55347">
    <property type="entry name" value="Glyceraldehyde-3-phosphate dehydrogenase-like, C-terminal domain"/>
    <property type="match status" value="1"/>
</dbReference>
<proteinExistence type="predicted"/>
<dbReference type="PANTHER" id="PTHR23429:SF0">
    <property type="entry name" value="GLUCOSE-6-PHOSPHATE 1-DEHYDROGENASE"/>
    <property type="match status" value="1"/>
</dbReference>
<reference evidence="9" key="1">
    <citation type="journal article" date="2019" name="Int. J. Syst. Evol. Microbiol.">
        <title>The Global Catalogue of Microorganisms (GCM) 10K type strain sequencing project: providing services to taxonomists for standard genome sequencing and annotation.</title>
        <authorList>
            <consortium name="The Broad Institute Genomics Platform"/>
            <consortium name="The Broad Institute Genome Sequencing Center for Infectious Disease"/>
            <person name="Wu L."/>
            <person name="Ma J."/>
        </authorList>
    </citation>
    <scope>NUCLEOTIDE SEQUENCE [LARGE SCALE GENOMIC DNA]</scope>
    <source>
        <strain evidence="9">CGMCC 4.6946</strain>
    </source>
</reference>
<dbReference type="Gene3D" id="3.40.50.720">
    <property type="entry name" value="NAD(P)-binding Rossmann-like Domain"/>
    <property type="match status" value="1"/>
</dbReference>
<dbReference type="Pfam" id="PF00479">
    <property type="entry name" value="G6PD_N"/>
    <property type="match status" value="1"/>
</dbReference>
<dbReference type="Proteomes" id="UP001595797">
    <property type="component" value="Unassembled WGS sequence"/>
</dbReference>
<evidence type="ECO:0000256" key="5">
    <source>
        <dbReference type="ARBA" id="ARBA00023277"/>
    </source>
</evidence>
<evidence type="ECO:0000256" key="2">
    <source>
        <dbReference type="ARBA" id="ARBA00022526"/>
    </source>
</evidence>
<dbReference type="EC" id="1.1.1.49" evidence="8"/>
<evidence type="ECO:0000259" key="6">
    <source>
        <dbReference type="Pfam" id="PF00479"/>
    </source>
</evidence>
<keyword evidence="4 8" id="KW-0560">Oxidoreductase</keyword>
<organism evidence="8 9">
    <name type="scientific">Kocuria oceani</name>
    <dbReference type="NCBI Taxonomy" id="988827"/>
    <lineage>
        <taxon>Bacteria</taxon>
        <taxon>Bacillati</taxon>
        <taxon>Actinomycetota</taxon>
        <taxon>Actinomycetes</taxon>
        <taxon>Micrococcales</taxon>
        <taxon>Micrococcaceae</taxon>
        <taxon>Kocuria</taxon>
    </lineage>
</organism>
<evidence type="ECO:0000313" key="8">
    <source>
        <dbReference type="EMBL" id="MFC4905058.1"/>
    </source>
</evidence>
<name>A0ABV9TLW1_9MICC</name>
<dbReference type="PANTHER" id="PTHR23429">
    <property type="entry name" value="GLUCOSE-6-PHOSPHATE 1-DEHYDROGENASE G6PD"/>
    <property type="match status" value="1"/>
</dbReference>
<keyword evidence="5" id="KW-0119">Carbohydrate metabolism</keyword>
<gene>
    <name evidence="8" type="ORF">ACFPCS_15925</name>
</gene>
<dbReference type="PRINTS" id="PR00079">
    <property type="entry name" value="G6PDHDRGNASE"/>
</dbReference>
<dbReference type="InterPro" id="IPR001282">
    <property type="entry name" value="G6P_DH"/>
</dbReference>
<dbReference type="Gene3D" id="3.30.360.10">
    <property type="entry name" value="Dihydrodipicolinate Reductase, domain 2"/>
    <property type="match status" value="1"/>
</dbReference>
<evidence type="ECO:0000259" key="7">
    <source>
        <dbReference type="Pfam" id="PF02781"/>
    </source>
</evidence>
<comment type="pathway">
    <text evidence="1">Carbohydrate degradation; pentose phosphate pathway; D-ribulose 5-phosphate from D-glucose 6-phosphate (oxidative stage): step 1/3.</text>
</comment>
<protein>
    <submittedName>
        <fullName evidence="8">Glucose-6-phosphate dehydrogenase</fullName>
        <ecNumber evidence="8">1.1.1.49</ecNumber>
    </submittedName>
</protein>
<dbReference type="InterPro" id="IPR036291">
    <property type="entry name" value="NAD(P)-bd_dom_sf"/>
</dbReference>
<feature type="domain" description="Glucose-6-phosphate dehydrogenase NAD-binding" evidence="6">
    <location>
        <begin position="13"/>
        <end position="178"/>
    </location>
</feature>
<dbReference type="NCBIfam" id="NF009492">
    <property type="entry name" value="PRK12853.1-3"/>
    <property type="match status" value="1"/>
</dbReference>
<evidence type="ECO:0000313" key="9">
    <source>
        <dbReference type="Proteomes" id="UP001595797"/>
    </source>
</evidence>
<dbReference type="Pfam" id="PF02781">
    <property type="entry name" value="G6PD_C"/>
    <property type="match status" value="1"/>
</dbReference>
<comment type="caution">
    <text evidence="8">The sequence shown here is derived from an EMBL/GenBank/DDBJ whole genome shotgun (WGS) entry which is preliminary data.</text>
</comment>
<keyword evidence="3" id="KW-0521">NADP</keyword>
<evidence type="ECO:0000256" key="4">
    <source>
        <dbReference type="ARBA" id="ARBA00023002"/>
    </source>
</evidence>
<keyword evidence="9" id="KW-1185">Reference proteome</keyword>
<accession>A0ABV9TLW1</accession>
<sequence length="462" mass="49709">MDTTGTEKIGTLVVLGATGDLTSRLLLPGLGRLLSEQPERRLRLIGADRAPRDGRQWTEVVREAFDGVGATGPAVEHTVAHADYLVTDASSGEDLEQVLASTTGIPAVYFALPPAVTSRAIGALHRITIPDGTVLALEKPFGVDQASAAQLNRRLTALVGEDRVFRVDHFLGKSTVLNILGLRFTNYLFEPLLNRDHVAKVEVVYDEALGLENRAGYYDRAGALVDMIQSHLLQVMALVTMDAPLSVHATELRAAKAEALRAVRPYAGDAVAAGRRARYTAGSIGGRDLPSYAEEHGVDPDRETETLAEVTLESTTWRWAGVPFVLRSGKALGAARREIAITFRQVPHLPVGLDGVPAPTVLRICLGPDRMVLELNVNGSGDPFVLDRGRLTAEFGAGRLNPYGEVLHGLLDRDPSLSIGGEAAEHCWRIIDQIRAAWQAGQVPLEEYPAGSTGPEHWASTG</sequence>
<dbReference type="EMBL" id="JBHSIW010000024">
    <property type="protein sequence ID" value="MFC4905058.1"/>
    <property type="molecule type" value="Genomic_DNA"/>
</dbReference>
<dbReference type="RefSeq" id="WP_277551331.1">
    <property type="nucleotide sequence ID" value="NZ_JARAMH010000008.1"/>
</dbReference>
<evidence type="ECO:0000256" key="3">
    <source>
        <dbReference type="ARBA" id="ARBA00022857"/>
    </source>
</evidence>
<keyword evidence="2" id="KW-0313">Glucose metabolism</keyword>
<dbReference type="InterPro" id="IPR022675">
    <property type="entry name" value="G6P_DH_C"/>
</dbReference>